<dbReference type="RefSeq" id="WP_379558632.1">
    <property type="nucleotide sequence ID" value="NZ_JBHTJS010000039.1"/>
</dbReference>
<comment type="subunit">
    <text evidence="7">The complex comprises the extracytoplasmic solute receptor protein and the two transmembrane proteins.</text>
</comment>
<evidence type="ECO:0000256" key="6">
    <source>
        <dbReference type="ARBA" id="ARBA00023136"/>
    </source>
</evidence>
<feature type="transmembrane region" description="Helical" evidence="7">
    <location>
        <begin position="172"/>
        <end position="195"/>
    </location>
</feature>
<comment type="caution">
    <text evidence="7">Lacks conserved residue(s) required for the propagation of feature annotation.</text>
</comment>
<feature type="transmembrane region" description="Helical" evidence="7">
    <location>
        <begin position="241"/>
        <end position="260"/>
    </location>
</feature>
<keyword evidence="7" id="KW-0813">Transport</keyword>
<keyword evidence="2" id="KW-1003">Cell membrane</keyword>
<sequence>MATLLMVIMISLLLLGFPMMIPLITASVVGFVMIFDGFGQMGTFIQQMMAGIRPASLIAVPMFILAADIMTRGQSADRLINMVMAFIGHIKGGLAISTATSCTLFGAVSGSTQATVVAVGSPLRPKMLKAGYSDSFTLALIINASDIAFLIPPSIGMIIYGVISKTSIAELFIAGVGPGLLILVMFSLYCLYYAHKNKVPTEPKASWSERVTASQRALWPLFFPVIIVGGIYGGIFSPTEAAAVCVLYAFLLEFVVFRSLKLPELYRIAKSTGLITAVVFILVAVGNGFSWVLSFAQVPQAILESVGINEAGPVGVLVAICVAFFIACMFVDPIVVILVLTPIFAPAIQATGLDPVLVGVLITLQVAIGSATPPFGCDIFTAIAIFKRPYMEVIRGTPPFIFMLVVAAGLIIAFPEIALFLRDLAFPAE</sequence>
<evidence type="ECO:0000313" key="9">
    <source>
        <dbReference type="EMBL" id="MFD1008652.1"/>
    </source>
</evidence>
<feature type="transmembrane region" description="Helical" evidence="7">
    <location>
        <begin position="356"/>
        <end position="386"/>
    </location>
</feature>
<dbReference type="InterPro" id="IPR004681">
    <property type="entry name" value="TRAP_DctM"/>
</dbReference>
<feature type="transmembrane region" description="Helical" evidence="7">
    <location>
        <begin position="135"/>
        <end position="160"/>
    </location>
</feature>
<dbReference type="InterPro" id="IPR010656">
    <property type="entry name" value="DctM"/>
</dbReference>
<dbReference type="PANTHER" id="PTHR33362:SF5">
    <property type="entry name" value="C4-DICARBOXYLATE TRAP TRANSPORTER LARGE PERMEASE PROTEIN DCTM"/>
    <property type="match status" value="1"/>
</dbReference>
<reference evidence="10" key="1">
    <citation type="journal article" date="2019" name="Int. J. Syst. Evol. Microbiol.">
        <title>The Global Catalogue of Microorganisms (GCM) 10K type strain sequencing project: providing services to taxonomists for standard genome sequencing and annotation.</title>
        <authorList>
            <consortium name="The Broad Institute Genomics Platform"/>
            <consortium name="The Broad Institute Genome Sequencing Center for Infectious Disease"/>
            <person name="Wu L."/>
            <person name="Ma J."/>
        </authorList>
    </citation>
    <scope>NUCLEOTIDE SEQUENCE [LARGE SCALE GENOMIC DNA]</scope>
    <source>
        <strain evidence="10">CCUG 60525</strain>
    </source>
</reference>
<evidence type="ECO:0000259" key="8">
    <source>
        <dbReference type="Pfam" id="PF06808"/>
    </source>
</evidence>
<evidence type="ECO:0000256" key="7">
    <source>
        <dbReference type="RuleBase" id="RU369079"/>
    </source>
</evidence>
<feature type="transmembrane region" description="Helical" evidence="7">
    <location>
        <begin position="272"/>
        <end position="296"/>
    </location>
</feature>
<keyword evidence="4 7" id="KW-0812">Transmembrane</keyword>
<feature type="transmembrane region" description="Helical" evidence="7">
    <location>
        <begin position="316"/>
        <end position="344"/>
    </location>
</feature>
<dbReference type="NCBIfam" id="TIGR00786">
    <property type="entry name" value="dctM"/>
    <property type="match status" value="1"/>
</dbReference>
<protein>
    <recommendedName>
        <fullName evidence="7">TRAP transporter large permease protein</fullName>
    </recommendedName>
</protein>
<keyword evidence="5 7" id="KW-1133">Transmembrane helix</keyword>
<dbReference type="PIRSF" id="PIRSF006066">
    <property type="entry name" value="HI0050"/>
    <property type="match status" value="1"/>
</dbReference>
<evidence type="ECO:0000256" key="2">
    <source>
        <dbReference type="ARBA" id="ARBA00022475"/>
    </source>
</evidence>
<feature type="transmembrane region" description="Helical" evidence="7">
    <location>
        <begin position="216"/>
        <end position="235"/>
    </location>
</feature>
<comment type="function">
    <text evidence="7">Part of the tripartite ATP-independent periplasmic (TRAP) transport system.</text>
</comment>
<dbReference type="PANTHER" id="PTHR33362">
    <property type="entry name" value="SIALIC ACID TRAP TRANSPORTER PERMEASE PROTEIN SIAT-RELATED"/>
    <property type="match status" value="1"/>
</dbReference>
<evidence type="ECO:0000256" key="3">
    <source>
        <dbReference type="ARBA" id="ARBA00022519"/>
    </source>
</evidence>
<gene>
    <name evidence="9" type="ORF">ACFQ1C_10855</name>
</gene>
<dbReference type="EMBL" id="JBHTJS010000039">
    <property type="protein sequence ID" value="MFD1008652.1"/>
    <property type="molecule type" value="Genomic_DNA"/>
</dbReference>
<comment type="similarity">
    <text evidence="7">Belongs to the TRAP transporter large permease family.</text>
</comment>
<dbReference type="Proteomes" id="UP001597048">
    <property type="component" value="Unassembled WGS sequence"/>
</dbReference>
<proteinExistence type="inferred from homology"/>
<feature type="domain" description="TRAP C4-dicarboxylate transport system permease DctM subunit" evidence="8">
    <location>
        <begin position="7"/>
        <end position="417"/>
    </location>
</feature>
<keyword evidence="3 7" id="KW-0997">Cell inner membrane</keyword>
<evidence type="ECO:0000313" key="10">
    <source>
        <dbReference type="Proteomes" id="UP001597048"/>
    </source>
</evidence>
<dbReference type="Pfam" id="PF06808">
    <property type="entry name" value="DctM"/>
    <property type="match status" value="1"/>
</dbReference>
<feature type="transmembrane region" description="Helical" evidence="7">
    <location>
        <begin position="398"/>
        <end position="421"/>
    </location>
</feature>
<comment type="subcellular location">
    <subcellularLocation>
        <location evidence="1 7">Cell inner membrane</location>
        <topology evidence="1 7">Multi-pass membrane protein</topology>
    </subcellularLocation>
</comment>
<accession>A0ABW3KI01</accession>
<comment type="caution">
    <text evidence="9">The sequence shown here is derived from an EMBL/GenBank/DDBJ whole genome shotgun (WGS) entry which is preliminary data.</text>
</comment>
<name>A0ABW3KI01_9GAMM</name>
<evidence type="ECO:0000256" key="5">
    <source>
        <dbReference type="ARBA" id="ARBA00022989"/>
    </source>
</evidence>
<evidence type="ECO:0000256" key="4">
    <source>
        <dbReference type="ARBA" id="ARBA00022692"/>
    </source>
</evidence>
<keyword evidence="6 7" id="KW-0472">Membrane</keyword>
<organism evidence="9 10">
    <name type="scientific">Oceanisphaera ostreae</name>
    <dbReference type="NCBI Taxonomy" id="914151"/>
    <lineage>
        <taxon>Bacteria</taxon>
        <taxon>Pseudomonadati</taxon>
        <taxon>Pseudomonadota</taxon>
        <taxon>Gammaproteobacteria</taxon>
        <taxon>Aeromonadales</taxon>
        <taxon>Aeromonadaceae</taxon>
        <taxon>Oceanisphaera</taxon>
    </lineage>
</organism>
<keyword evidence="10" id="KW-1185">Reference proteome</keyword>
<feature type="transmembrane region" description="Helical" evidence="7">
    <location>
        <begin position="50"/>
        <end position="67"/>
    </location>
</feature>
<evidence type="ECO:0000256" key="1">
    <source>
        <dbReference type="ARBA" id="ARBA00004429"/>
    </source>
</evidence>